<feature type="domain" description="4Fe-4S ferredoxin-type" evidence="5">
    <location>
        <begin position="184"/>
        <end position="212"/>
    </location>
</feature>
<gene>
    <name evidence="6" type="ORF">PATL70BA_2345</name>
</gene>
<protein>
    <recommendedName>
        <fullName evidence="5">4Fe-4S ferredoxin-type domain-containing protein</fullName>
    </recommendedName>
</protein>
<dbReference type="AlphaFoldDB" id="A0A3P7PH90"/>
<dbReference type="Pfam" id="PF12724">
    <property type="entry name" value="Flavodoxin_5"/>
    <property type="match status" value="1"/>
</dbReference>
<dbReference type="InterPro" id="IPR026816">
    <property type="entry name" value="Flavodoxin_dom"/>
</dbReference>
<dbReference type="SUPFAM" id="SSF52218">
    <property type="entry name" value="Flavoproteins"/>
    <property type="match status" value="1"/>
</dbReference>
<sequence length="252" mass="29338">MLTLYFSGTGNTRYIATHFAKKMNHEAFSIEEDLNFVSLISSHETIAFCYPIYTSDVPFIMKRFVKTHLHLLQNKNLIILCTQLFFSGDGARVFTDLLKDISYSVMYAEHINMPNNICNLWVLPLAKEKRIARYLNRAESKLNKMCERIEQGIIIRRGFNPVSKWLGWFTQRAYFPKIEAKAMKDVRIDTHCNLCGKCTRVCPMNNLTIENNQITQQGACTLCYRCVNLCPQKAITVLIHSKVKKQYRYWVV</sequence>
<keyword evidence="4" id="KW-0411">Iron-sulfur</keyword>
<feature type="domain" description="4Fe-4S ferredoxin-type" evidence="5">
    <location>
        <begin position="217"/>
        <end position="240"/>
    </location>
</feature>
<dbReference type="PANTHER" id="PTHR43687">
    <property type="entry name" value="ADENYLYLSULFATE REDUCTASE, BETA SUBUNIT"/>
    <property type="match status" value="1"/>
</dbReference>
<dbReference type="Gene3D" id="3.30.70.20">
    <property type="match status" value="1"/>
</dbReference>
<evidence type="ECO:0000313" key="7">
    <source>
        <dbReference type="Proteomes" id="UP000279029"/>
    </source>
</evidence>
<dbReference type="InterPro" id="IPR017896">
    <property type="entry name" value="4Fe4S_Fe-S-bd"/>
</dbReference>
<dbReference type="InterPro" id="IPR017900">
    <property type="entry name" value="4Fe4S_Fe_S_CS"/>
</dbReference>
<evidence type="ECO:0000256" key="1">
    <source>
        <dbReference type="ARBA" id="ARBA00022485"/>
    </source>
</evidence>
<organism evidence="6 7">
    <name type="scientific">Petrocella atlantisensis</name>
    <dbReference type="NCBI Taxonomy" id="2173034"/>
    <lineage>
        <taxon>Bacteria</taxon>
        <taxon>Bacillati</taxon>
        <taxon>Bacillota</taxon>
        <taxon>Clostridia</taxon>
        <taxon>Lachnospirales</taxon>
        <taxon>Vallitaleaceae</taxon>
        <taxon>Petrocella</taxon>
    </lineage>
</organism>
<dbReference type="EMBL" id="LR130778">
    <property type="protein sequence ID" value="VDN48238.1"/>
    <property type="molecule type" value="Genomic_DNA"/>
</dbReference>
<dbReference type="InterPro" id="IPR047964">
    <property type="entry name" value="EFR1-like"/>
</dbReference>
<evidence type="ECO:0000259" key="5">
    <source>
        <dbReference type="PROSITE" id="PS51379"/>
    </source>
</evidence>
<dbReference type="InterPro" id="IPR050572">
    <property type="entry name" value="Fe-S_Ferredoxin"/>
</dbReference>
<dbReference type="PROSITE" id="PS51379">
    <property type="entry name" value="4FE4S_FER_2"/>
    <property type="match status" value="2"/>
</dbReference>
<dbReference type="GO" id="GO:0051539">
    <property type="term" value="F:4 iron, 4 sulfur cluster binding"/>
    <property type="evidence" value="ECO:0007669"/>
    <property type="project" value="UniProtKB-KW"/>
</dbReference>
<dbReference type="PANTHER" id="PTHR43687:SF5">
    <property type="entry name" value="4FE-4S FERREDOXIN-TYPE DOMAIN-CONTAINING PROTEIN"/>
    <property type="match status" value="1"/>
</dbReference>
<keyword evidence="7" id="KW-1185">Reference proteome</keyword>
<keyword evidence="1" id="KW-0004">4Fe-4S</keyword>
<accession>A0A3P7PH90</accession>
<dbReference type="RefSeq" id="WP_125137406.1">
    <property type="nucleotide sequence ID" value="NZ_LR130778.1"/>
</dbReference>
<dbReference type="NCBIfam" id="NF038196">
    <property type="entry name" value="ferrodoxin_EFR1"/>
    <property type="match status" value="1"/>
</dbReference>
<evidence type="ECO:0000256" key="3">
    <source>
        <dbReference type="ARBA" id="ARBA00023004"/>
    </source>
</evidence>
<dbReference type="OrthoDB" id="9813995at2"/>
<evidence type="ECO:0000256" key="4">
    <source>
        <dbReference type="ARBA" id="ARBA00023014"/>
    </source>
</evidence>
<reference evidence="6 7" key="1">
    <citation type="submission" date="2018-09" db="EMBL/GenBank/DDBJ databases">
        <authorList>
            <person name="Postec A."/>
        </authorList>
    </citation>
    <scope>NUCLEOTIDE SEQUENCE [LARGE SCALE GENOMIC DNA]</scope>
    <source>
        <strain evidence="6">70B-A</strain>
    </source>
</reference>
<keyword evidence="3" id="KW-0408">Iron</keyword>
<proteinExistence type="predicted"/>
<name>A0A3P7PH90_9FIRM</name>
<keyword evidence="2" id="KW-0479">Metal-binding</keyword>
<dbReference type="PROSITE" id="PS00198">
    <property type="entry name" value="4FE4S_FER_1"/>
    <property type="match status" value="1"/>
</dbReference>
<dbReference type="KEGG" id="cbar:PATL70BA_2345"/>
<dbReference type="Gene3D" id="3.40.50.360">
    <property type="match status" value="1"/>
</dbReference>
<evidence type="ECO:0000256" key="2">
    <source>
        <dbReference type="ARBA" id="ARBA00022723"/>
    </source>
</evidence>
<dbReference type="SUPFAM" id="SSF54862">
    <property type="entry name" value="4Fe-4S ferredoxins"/>
    <property type="match status" value="1"/>
</dbReference>
<dbReference type="Pfam" id="PF13187">
    <property type="entry name" value="Fer4_9"/>
    <property type="match status" value="1"/>
</dbReference>
<dbReference type="InterPro" id="IPR029039">
    <property type="entry name" value="Flavoprotein-like_sf"/>
</dbReference>
<dbReference type="Proteomes" id="UP000279029">
    <property type="component" value="Chromosome"/>
</dbReference>
<evidence type="ECO:0000313" key="6">
    <source>
        <dbReference type="EMBL" id="VDN48238.1"/>
    </source>
</evidence>
<dbReference type="GO" id="GO:0046872">
    <property type="term" value="F:metal ion binding"/>
    <property type="evidence" value="ECO:0007669"/>
    <property type="project" value="UniProtKB-KW"/>
</dbReference>